<dbReference type="AlphaFoldDB" id="K1UQC0"/>
<gene>
    <name evidence="1" type="ORF">LEA_06111</name>
</gene>
<dbReference type="EMBL" id="AJWY01003990">
    <property type="protein sequence ID" value="EKC73671.1"/>
    <property type="molecule type" value="Genomic_DNA"/>
</dbReference>
<organism evidence="1">
    <name type="scientific">human gut metagenome</name>
    <dbReference type="NCBI Taxonomy" id="408170"/>
    <lineage>
        <taxon>unclassified sequences</taxon>
        <taxon>metagenomes</taxon>
        <taxon>organismal metagenomes</taxon>
    </lineage>
</organism>
<reference evidence="1" key="1">
    <citation type="journal article" date="2013" name="Environ. Microbiol.">
        <title>Microbiota from the distal guts of lean and obese adolescents exhibit partial functional redundancy besides clear differences in community structure.</title>
        <authorList>
            <person name="Ferrer M."/>
            <person name="Ruiz A."/>
            <person name="Lanza F."/>
            <person name="Haange S.B."/>
            <person name="Oberbach A."/>
            <person name="Till H."/>
            <person name="Bargiela R."/>
            <person name="Campoy C."/>
            <person name="Segura M.T."/>
            <person name="Richter M."/>
            <person name="von Bergen M."/>
            <person name="Seifert J."/>
            <person name="Suarez A."/>
        </authorList>
    </citation>
    <scope>NUCLEOTIDE SEQUENCE</scope>
</reference>
<evidence type="ECO:0000313" key="1">
    <source>
        <dbReference type="EMBL" id="EKC73671.1"/>
    </source>
</evidence>
<comment type="caution">
    <text evidence="1">The sequence shown here is derived from an EMBL/GenBank/DDBJ whole genome shotgun (WGS) entry which is preliminary data.</text>
</comment>
<feature type="non-terminal residue" evidence="1">
    <location>
        <position position="28"/>
    </location>
</feature>
<sequence>MKKRALMALPKLTATDEMKKIATSDLPR</sequence>
<proteinExistence type="predicted"/>
<accession>K1UQC0</accession>
<protein>
    <submittedName>
        <fullName evidence="1">Uncharacterized protein</fullName>
    </submittedName>
</protein>
<name>K1UQC0_9ZZZZ</name>